<dbReference type="Pfam" id="PF05949">
    <property type="entry name" value="DUF881"/>
    <property type="match status" value="1"/>
</dbReference>
<keyword evidence="5" id="KW-1185">Reference proteome</keyword>
<name>A0ABT7E9G0_9FIRM</name>
<dbReference type="PANTHER" id="PTHR37313">
    <property type="entry name" value="UPF0749 PROTEIN RV1825"/>
    <property type="match status" value="1"/>
</dbReference>
<keyword evidence="3" id="KW-1133">Transmembrane helix</keyword>
<protein>
    <submittedName>
        <fullName evidence="4">DUF881 domain-containing protein</fullName>
    </submittedName>
</protein>
<proteinExistence type="inferred from homology"/>
<comment type="caution">
    <text evidence="4">The sequence shown here is derived from an EMBL/GenBank/DDBJ whole genome shotgun (WGS) entry which is preliminary data.</text>
</comment>
<keyword evidence="2" id="KW-0175">Coiled coil</keyword>
<dbReference type="PANTHER" id="PTHR37313:SF2">
    <property type="entry name" value="UPF0749 PROTEIN YLXX"/>
    <property type="match status" value="1"/>
</dbReference>
<organism evidence="4 5">
    <name type="scientific">Romboutsia sedimentorum</name>
    <dbReference type="NCBI Taxonomy" id="1368474"/>
    <lineage>
        <taxon>Bacteria</taxon>
        <taxon>Bacillati</taxon>
        <taxon>Bacillota</taxon>
        <taxon>Clostridia</taxon>
        <taxon>Peptostreptococcales</taxon>
        <taxon>Peptostreptococcaceae</taxon>
        <taxon>Romboutsia</taxon>
    </lineage>
</organism>
<evidence type="ECO:0000256" key="3">
    <source>
        <dbReference type="SAM" id="Phobius"/>
    </source>
</evidence>
<comment type="similarity">
    <text evidence="1">Belongs to the UPF0749 family.</text>
</comment>
<evidence type="ECO:0000256" key="1">
    <source>
        <dbReference type="ARBA" id="ARBA00009108"/>
    </source>
</evidence>
<dbReference type="EMBL" id="JASKYM010000003">
    <property type="protein sequence ID" value="MDK2563580.1"/>
    <property type="molecule type" value="Genomic_DNA"/>
</dbReference>
<evidence type="ECO:0000313" key="4">
    <source>
        <dbReference type="EMBL" id="MDK2563580.1"/>
    </source>
</evidence>
<feature type="transmembrane region" description="Helical" evidence="3">
    <location>
        <begin position="6"/>
        <end position="23"/>
    </location>
</feature>
<evidence type="ECO:0000313" key="5">
    <source>
        <dbReference type="Proteomes" id="UP001301012"/>
    </source>
</evidence>
<dbReference type="Gene3D" id="3.30.70.1880">
    <property type="entry name" value="Protein of unknown function DUF881"/>
    <property type="match status" value="1"/>
</dbReference>
<dbReference type="InterPro" id="IPR010273">
    <property type="entry name" value="DUF881"/>
</dbReference>
<evidence type="ECO:0000256" key="2">
    <source>
        <dbReference type="SAM" id="Coils"/>
    </source>
</evidence>
<keyword evidence="3" id="KW-0472">Membrane</keyword>
<dbReference type="Proteomes" id="UP001301012">
    <property type="component" value="Unassembled WGS sequence"/>
</dbReference>
<dbReference type="RefSeq" id="WP_284132528.1">
    <property type="nucleotide sequence ID" value="NZ_JASKYM010000003.1"/>
</dbReference>
<accession>A0ABT7E9G0</accession>
<sequence length="226" mass="26207">MKNRYVLIIITSAMLGVFIGMTNREYERKKDIYISKDESIKKEIYIANKDIKKLNKEKQNIEEELEKLKVKYEDEKNIKKVENLKSRLSYTDITNSGIVINIDALNEEAGNIANIIDYNKILINIINELKINGAKLISINGERLNQYSAIVLAGNHININSVPIAQPYEIKVIGDYNKLYKYINKKNNYLTNIETNYPVKVEFKVDKNITLQKMNVPNKLEYIKGE</sequence>
<keyword evidence="3" id="KW-0812">Transmembrane</keyword>
<gene>
    <name evidence="4" type="ORF">QOZ84_08460</name>
</gene>
<reference evidence="4 5" key="1">
    <citation type="submission" date="2023-05" db="EMBL/GenBank/DDBJ databases">
        <title>Rombocin, a short stable natural nisin variant, displays selective antimicrobial activity against Listeria monocytogenes and employs dual mode of action to kill target bacterial strains.</title>
        <authorList>
            <person name="Wambui J."/>
            <person name="Stephan R."/>
            <person name="Kuipers O.P."/>
        </authorList>
    </citation>
    <scope>NUCLEOTIDE SEQUENCE [LARGE SCALE GENOMIC DNA]</scope>
    <source>
        <strain evidence="4 5">RC002</strain>
    </source>
</reference>
<feature type="coiled-coil region" evidence="2">
    <location>
        <begin position="44"/>
        <end position="82"/>
    </location>
</feature>